<dbReference type="EMBL" id="JAWDIE010000013">
    <property type="protein sequence ID" value="MEJ7138642.1"/>
    <property type="molecule type" value="Genomic_DNA"/>
</dbReference>
<comment type="caution">
    <text evidence="1">The sequence shown here is derived from an EMBL/GenBank/DDBJ whole genome shotgun (WGS) entry which is preliminary data.</text>
</comment>
<sequence>MALGLPLAVAAPWLAAQEAAPAATAANAVTAAAAAPASALPAPVDDPGATSPFDDVRLSYDIQPDNSAARKLLESGLDVLRVKALSDGAPLSPDEWQRLISEVPQQSEALLQTLGYFNADVRLDLQPLDGRIQPMTLVVQLGPQARVGKVKLILQGDLQDRADAGDAAAQALAQDLPKDWPLPSGTPFTNDAWSSAKSAVLTRLRAQGYAGASWLGTSATVQASKDTADLYLVADSGPLYRLGDLQVSGIQRQDEDLVTRLSGLKPGDALTEDRMLSYQERLQRTGVFESSLVTFDPSLGEVADPSRVPLQVRVKENDINQITVSAGVATETGPRLQIEQTSRRLFGRALTGSYNLVLSRPQLLLQADVSTLPGSTYWRNVFGGSLERLDSNGVITLNQGLQLSRRLETRDHDRSYFLAFDRTSLRDSGLPSVGTRAVTVNATGVWRRLDNIALPTQGYAVSAAVAGGWAQTDAGERSGLVRLLGRYTWFRPLPAQVLLTARAELGTIWAKPILLPDSIAFHAGGDNSVRGYGYRGLTPVGGGSHLFTSSVELSRPILESLPILLGAVFVDAGRAANSWGELRPALGYGVGVRVRSPIGALSIDVAKGNESAKPRLHLNVGMTF</sequence>
<reference evidence="1" key="1">
    <citation type="submission" date="2023-10" db="EMBL/GenBank/DDBJ databases">
        <title>Amphibacter perezi, gen. nov., sp. nov. a novel taxa of the family Comamonadaceae, class Betaproteobacteria isolated from the skin microbiota of Pelophylax perezi from different populations.</title>
        <authorList>
            <person name="Costa S."/>
            <person name="Proenca D.N."/>
            <person name="Lopes I."/>
            <person name="Morais P.V."/>
        </authorList>
    </citation>
    <scope>NUCLEOTIDE SEQUENCE</scope>
    <source>
        <strain evidence="1">SL12-8</strain>
    </source>
</reference>
<evidence type="ECO:0000313" key="1">
    <source>
        <dbReference type="EMBL" id="MEJ7138642.1"/>
    </source>
</evidence>
<protein>
    <submittedName>
        <fullName evidence="1">BamA/TamA family outer membrane protein</fullName>
    </submittedName>
</protein>
<proteinExistence type="predicted"/>
<accession>A0ACC6P3B8</accession>
<evidence type="ECO:0000313" key="2">
    <source>
        <dbReference type="Proteomes" id="UP001364695"/>
    </source>
</evidence>
<organism evidence="1 2">
    <name type="scientific">Amphibiibacter pelophylacis</name>
    <dbReference type="NCBI Taxonomy" id="1799477"/>
    <lineage>
        <taxon>Bacteria</taxon>
        <taxon>Pseudomonadati</taxon>
        <taxon>Pseudomonadota</taxon>
        <taxon>Betaproteobacteria</taxon>
        <taxon>Burkholderiales</taxon>
        <taxon>Sphaerotilaceae</taxon>
        <taxon>Amphibiibacter</taxon>
    </lineage>
</organism>
<dbReference type="Proteomes" id="UP001364695">
    <property type="component" value="Unassembled WGS sequence"/>
</dbReference>
<keyword evidence="2" id="KW-1185">Reference proteome</keyword>
<gene>
    <name evidence="1" type="ORF">RV045_09425</name>
</gene>
<name>A0ACC6P3B8_9BURK</name>